<name>A0AAD5XP27_9FUNG</name>
<evidence type="ECO:0000313" key="2">
    <source>
        <dbReference type="EMBL" id="KAJ3170498.1"/>
    </source>
</evidence>
<sequence>MNRTVLGVVREPGKLLSRTNLVPLRLEAEGLPGSAASLDNFNKLQSNTIQNENGVLAVNSLAGADPIHAETITGIATLSLKHDSSLGVNSDGGLGVDLKATVPLAYDPATGLSLALDTGQLQVVNGVLTLTSQLSTIGQIASFDVEFPAPFTSTISQTESKTTIDLAHDDTLEVTPAGQSGLSDAFKESVTQEISTGALTYDAPLERTADSDHTKQDHVVIQLGKGLEVDSDGNLKTNASDAIECLGGLSDGGLADIGLDEAISVSLPTQPPFPPLSAATHTFPHSQTCAPPAHTMSKRSSSCSNNDDRSEDEESTASAKAFIDDSEGEYKPQRKKTRTSRLSSKDVDRIAAKVTHLTNNTAMIPPSPLPGYQSPVPADMTPTLSISPTLNNDCALSAPMKEDGVVDGDGCSDRKG</sequence>
<organism evidence="2 3">
    <name type="scientific">Geranomyces variabilis</name>
    <dbReference type="NCBI Taxonomy" id="109894"/>
    <lineage>
        <taxon>Eukaryota</taxon>
        <taxon>Fungi</taxon>
        <taxon>Fungi incertae sedis</taxon>
        <taxon>Chytridiomycota</taxon>
        <taxon>Chytridiomycota incertae sedis</taxon>
        <taxon>Chytridiomycetes</taxon>
        <taxon>Spizellomycetales</taxon>
        <taxon>Powellomycetaceae</taxon>
        <taxon>Geranomyces</taxon>
    </lineage>
</organism>
<reference evidence="2" key="1">
    <citation type="submission" date="2020-05" db="EMBL/GenBank/DDBJ databases">
        <title>Phylogenomic resolution of chytrid fungi.</title>
        <authorList>
            <person name="Stajich J.E."/>
            <person name="Amses K."/>
            <person name="Simmons R."/>
            <person name="Seto K."/>
            <person name="Myers J."/>
            <person name="Bonds A."/>
            <person name="Quandt C.A."/>
            <person name="Barry K."/>
            <person name="Liu P."/>
            <person name="Grigoriev I."/>
            <person name="Longcore J.E."/>
            <person name="James T.Y."/>
        </authorList>
    </citation>
    <scope>NUCLEOTIDE SEQUENCE</scope>
    <source>
        <strain evidence="2">JEL0379</strain>
    </source>
</reference>
<comment type="caution">
    <text evidence="2">The sequence shown here is derived from an EMBL/GenBank/DDBJ whole genome shotgun (WGS) entry which is preliminary data.</text>
</comment>
<protein>
    <submittedName>
        <fullName evidence="2">Uncharacterized protein</fullName>
    </submittedName>
</protein>
<proteinExistence type="predicted"/>
<gene>
    <name evidence="2" type="ORF">HDU87_008733</name>
</gene>
<dbReference type="EMBL" id="JADGJQ010000094">
    <property type="protein sequence ID" value="KAJ3170498.1"/>
    <property type="molecule type" value="Genomic_DNA"/>
</dbReference>
<feature type="compositionally biased region" description="Polar residues" evidence="1">
    <location>
        <begin position="279"/>
        <end position="289"/>
    </location>
</feature>
<dbReference type="Proteomes" id="UP001212152">
    <property type="component" value="Unassembled WGS sequence"/>
</dbReference>
<dbReference type="AlphaFoldDB" id="A0AAD5XP27"/>
<evidence type="ECO:0000256" key="1">
    <source>
        <dbReference type="SAM" id="MobiDB-lite"/>
    </source>
</evidence>
<keyword evidence="3" id="KW-1185">Reference proteome</keyword>
<accession>A0AAD5XP27</accession>
<evidence type="ECO:0000313" key="3">
    <source>
        <dbReference type="Proteomes" id="UP001212152"/>
    </source>
</evidence>
<feature type="region of interest" description="Disordered" evidence="1">
    <location>
        <begin position="275"/>
        <end position="347"/>
    </location>
</feature>